<dbReference type="InterPro" id="IPR036866">
    <property type="entry name" value="RibonucZ/Hydroxyglut_hydro"/>
</dbReference>
<dbReference type="EMBL" id="NSKE01000003">
    <property type="protein sequence ID" value="PAU94876.1"/>
    <property type="molecule type" value="Genomic_DNA"/>
</dbReference>
<evidence type="ECO:0000313" key="3">
    <source>
        <dbReference type="Proteomes" id="UP000218831"/>
    </source>
</evidence>
<proteinExistence type="predicted"/>
<gene>
    <name evidence="2" type="ORF">CK503_05230</name>
</gene>
<protein>
    <submittedName>
        <fullName evidence="2">Twin-arginine translocation pathway signal</fullName>
    </submittedName>
</protein>
<evidence type="ECO:0000313" key="2">
    <source>
        <dbReference type="EMBL" id="PAU94876.1"/>
    </source>
</evidence>
<dbReference type="PANTHER" id="PTHR15032">
    <property type="entry name" value="N-ACYL-PHOSPHATIDYLETHANOLAMINE-HYDROLYZING PHOSPHOLIPASE D"/>
    <property type="match status" value="1"/>
</dbReference>
<reference evidence="2 3" key="1">
    <citation type="submission" date="2017-08" db="EMBL/GenBank/DDBJ databases">
        <title>Aliifodinibius alkalisoli sp. nov., isolated from saline alkaline soil.</title>
        <authorList>
            <person name="Liu D."/>
            <person name="Zhang G."/>
        </authorList>
    </citation>
    <scope>NUCLEOTIDE SEQUENCE [LARGE SCALE GENOMIC DNA]</scope>
    <source>
        <strain evidence="2 3">WN023</strain>
    </source>
</reference>
<dbReference type="Proteomes" id="UP000218831">
    <property type="component" value="Unassembled WGS sequence"/>
</dbReference>
<organism evidence="2 3">
    <name type="scientific">Fodinibius salipaludis</name>
    <dbReference type="NCBI Taxonomy" id="2032627"/>
    <lineage>
        <taxon>Bacteria</taxon>
        <taxon>Pseudomonadati</taxon>
        <taxon>Balneolota</taxon>
        <taxon>Balneolia</taxon>
        <taxon>Balneolales</taxon>
        <taxon>Balneolaceae</taxon>
        <taxon>Fodinibius</taxon>
    </lineage>
</organism>
<feature type="domain" description="Metallo-beta-lactamase" evidence="1">
    <location>
        <begin position="108"/>
        <end position="305"/>
    </location>
</feature>
<dbReference type="AlphaFoldDB" id="A0A2A2GAV3"/>
<dbReference type="Gene3D" id="3.60.15.10">
    <property type="entry name" value="Ribonuclease Z/Hydroxyacylglutathione hydrolase-like"/>
    <property type="match status" value="1"/>
</dbReference>
<comment type="caution">
    <text evidence="2">The sequence shown here is derived from an EMBL/GenBank/DDBJ whole genome shotgun (WGS) entry which is preliminary data.</text>
</comment>
<dbReference type="SUPFAM" id="SSF56281">
    <property type="entry name" value="Metallo-hydrolase/oxidoreductase"/>
    <property type="match status" value="1"/>
</dbReference>
<name>A0A2A2GAV3_9BACT</name>
<sequence>MVWTFAIAITFVAALFIVDKLLSAPKYIEGDSDHFDGKKFVNPNGAGTHHYIEVLKWWLGGNDKGVWDSYDKDDLPDHPTPVPSVENGEHRITFINHATFLIQVNGQNILTDPVWSFRASPYQWIGPKRKRPAGIDFEDLPHIDTVLLSHNHYDHLDIETIQKLQERDNPQFIVPLGVERYLHTKGVDKTIRLDWWDKYGLGNDTTLTAVPARHFSGRGLFDRNKTLWCGYVIENPSGNIYFAGDTGYGDFIKEIKQEVGPVNTSIIPIGAYKPRWFMEAIHMSPEEAVKAHIELQSQKSIAMHFGTFPMADDGMYEPLEDLEEARRKHHVSDKDFVSLQHGELYLRNVQQSDFRSEVA</sequence>
<dbReference type="GO" id="GO:0005737">
    <property type="term" value="C:cytoplasm"/>
    <property type="evidence" value="ECO:0007669"/>
    <property type="project" value="TreeGrafter"/>
</dbReference>
<dbReference type="RefSeq" id="WP_095605744.1">
    <property type="nucleotide sequence ID" value="NZ_NSKE01000003.1"/>
</dbReference>
<evidence type="ECO:0000259" key="1">
    <source>
        <dbReference type="Pfam" id="PF12706"/>
    </source>
</evidence>
<keyword evidence="3" id="KW-1185">Reference proteome</keyword>
<dbReference type="OrthoDB" id="9805728at2"/>
<accession>A0A2A2GAV3</accession>
<dbReference type="Pfam" id="PF12706">
    <property type="entry name" value="Lactamase_B_2"/>
    <property type="match status" value="1"/>
</dbReference>
<dbReference type="PANTHER" id="PTHR15032:SF4">
    <property type="entry name" value="N-ACYL-PHOSPHATIDYLETHANOLAMINE-HYDROLYZING PHOSPHOLIPASE D"/>
    <property type="match status" value="1"/>
</dbReference>
<dbReference type="InterPro" id="IPR001279">
    <property type="entry name" value="Metallo-B-lactamas"/>
</dbReference>